<name>A0ABD0U7F0_DENTH</name>
<sequence>MWQGASSFSFRTLTQFVCKISSYNLPVLAEIKVEVMVGTSSGPEEQVRRIIFKVFEFLRGETSPTREMMTENVIAPTPYVFSRLSVASTTTPLTKKKTFKPRPKQIIVDSTGLHVNKFVVHYIKPNIGASNINTKVPPLAKRKAPDPKLKSVIIDTINLKRNKVEVSKKTIFVPGRHEAEASTSGVKLSWKAKRKANARLRARGWKNIPTPSQEPLLQPEANIPICNGIKPLRWVAQ</sequence>
<dbReference type="AlphaFoldDB" id="A0ABD0U7F0"/>
<keyword evidence="2" id="KW-1185">Reference proteome</keyword>
<dbReference type="EMBL" id="JANQDX010000017">
    <property type="protein sequence ID" value="KAL0908559.1"/>
    <property type="molecule type" value="Genomic_DNA"/>
</dbReference>
<evidence type="ECO:0000313" key="2">
    <source>
        <dbReference type="Proteomes" id="UP001552299"/>
    </source>
</evidence>
<comment type="caution">
    <text evidence="1">The sequence shown here is derived from an EMBL/GenBank/DDBJ whole genome shotgun (WGS) entry which is preliminary data.</text>
</comment>
<organism evidence="1 2">
    <name type="scientific">Dendrobium thyrsiflorum</name>
    <name type="common">Pinecone-like raceme dendrobium</name>
    <name type="synonym">Orchid</name>
    <dbReference type="NCBI Taxonomy" id="117978"/>
    <lineage>
        <taxon>Eukaryota</taxon>
        <taxon>Viridiplantae</taxon>
        <taxon>Streptophyta</taxon>
        <taxon>Embryophyta</taxon>
        <taxon>Tracheophyta</taxon>
        <taxon>Spermatophyta</taxon>
        <taxon>Magnoliopsida</taxon>
        <taxon>Liliopsida</taxon>
        <taxon>Asparagales</taxon>
        <taxon>Orchidaceae</taxon>
        <taxon>Epidendroideae</taxon>
        <taxon>Malaxideae</taxon>
        <taxon>Dendrobiinae</taxon>
        <taxon>Dendrobium</taxon>
    </lineage>
</organism>
<gene>
    <name evidence="1" type="ORF">M5K25_023060</name>
</gene>
<protein>
    <submittedName>
        <fullName evidence="1">Uncharacterized protein</fullName>
    </submittedName>
</protein>
<proteinExistence type="predicted"/>
<evidence type="ECO:0000313" key="1">
    <source>
        <dbReference type="EMBL" id="KAL0908559.1"/>
    </source>
</evidence>
<accession>A0ABD0U7F0</accession>
<reference evidence="1 2" key="1">
    <citation type="journal article" date="2024" name="Plant Biotechnol. J.">
        <title>Dendrobium thyrsiflorum genome and its molecular insights into genes involved in important horticultural traits.</title>
        <authorList>
            <person name="Chen B."/>
            <person name="Wang J.Y."/>
            <person name="Zheng P.J."/>
            <person name="Li K.L."/>
            <person name="Liang Y.M."/>
            <person name="Chen X.F."/>
            <person name="Zhang C."/>
            <person name="Zhao X."/>
            <person name="He X."/>
            <person name="Zhang G.Q."/>
            <person name="Liu Z.J."/>
            <person name="Xu Q."/>
        </authorList>
    </citation>
    <scope>NUCLEOTIDE SEQUENCE [LARGE SCALE GENOMIC DNA]</scope>
    <source>
        <strain evidence="1">GZMU011</strain>
    </source>
</reference>
<dbReference type="Proteomes" id="UP001552299">
    <property type="component" value="Unassembled WGS sequence"/>
</dbReference>